<proteinExistence type="predicted"/>
<reference evidence="5 6" key="1">
    <citation type="submission" date="2019-12" db="EMBL/GenBank/DDBJ databases">
        <title>Defluviitalea raffinosedens, isolated from a biogas fermenter, genome sequencing and characterization.</title>
        <authorList>
            <person name="Rettenmaier R."/>
            <person name="Schneider M."/>
            <person name="Neuhaus K."/>
            <person name="Liebl W."/>
            <person name="Zverlov V."/>
        </authorList>
    </citation>
    <scope>NUCLEOTIDE SEQUENCE [LARGE SCALE GENOMIC DNA]</scope>
    <source>
        <strain evidence="5 6">249c-K6</strain>
    </source>
</reference>
<dbReference type="InterPro" id="IPR009057">
    <property type="entry name" value="Homeodomain-like_sf"/>
</dbReference>
<organism evidence="5 6">
    <name type="scientific">Defluviitalea raffinosedens</name>
    <dbReference type="NCBI Taxonomy" id="1450156"/>
    <lineage>
        <taxon>Bacteria</taxon>
        <taxon>Bacillati</taxon>
        <taxon>Bacillota</taxon>
        <taxon>Clostridia</taxon>
        <taxon>Lachnospirales</taxon>
        <taxon>Defluviitaleaceae</taxon>
        <taxon>Defluviitalea</taxon>
    </lineage>
</organism>
<keyword evidence="1" id="KW-0805">Transcription regulation</keyword>
<dbReference type="InterPro" id="IPR020449">
    <property type="entry name" value="Tscrpt_reg_AraC-type_HTH"/>
</dbReference>
<dbReference type="Pfam" id="PF12833">
    <property type="entry name" value="HTH_18"/>
    <property type="match status" value="1"/>
</dbReference>
<dbReference type="Proteomes" id="UP000483018">
    <property type="component" value="Unassembled WGS sequence"/>
</dbReference>
<evidence type="ECO:0000259" key="4">
    <source>
        <dbReference type="PROSITE" id="PS01124"/>
    </source>
</evidence>
<sequence length="293" mass="34176">MMTVQKMQNYIEEHILEDIKIDDLANLTKYSTVHVRRLFLEWTKLSPTAYIRRLKLTKAALMLRDESCRVIDVVTQFGFGSVDGFQRAFKKEFGCNPKEYRTNPVPIYLFTPFIVHSKNNKAYDFSLSNARKVTVQKIHKYERKVIIKRGIKATDYWSYCDEIGCDVWGLLKSIKSISGEPVCLWLPEQYRNPISNEYVQGAEVEMDYKGVIPDGFEVIELPKADYLLFRSDPYEDEEYESAILDVKKVISEYDFHGNGYVIDENNPRIQLEPICTRGYIEMVPVISKEFVNL</sequence>
<evidence type="ECO:0000256" key="2">
    <source>
        <dbReference type="ARBA" id="ARBA00023125"/>
    </source>
</evidence>
<keyword evidence="6" id="KW-1185">Reference proteome</keyword>
<dbReference type="SUPFAM" id="SSF46689">
    <property type="entry name" value="Homeodomain-like"/>
    <property type="match status" value="2"/>
</dbReference>
<evidence type="ECO:0000256" key="3">
    <source>
        <dbReference type="ARBA" id="ARBA00023163"/>
    </source>
</evidence>
<evidence type="ECO:0000313" key="5">
    <source>
        <dbReference type="EMBL" id="KAE9630704.1"/>
    </source>
</evidence>
<comment type="caution">
    <text evidence="5">The sequence shown here is derived from an EMBL/GenBank/DDBJ whole genome shotgun (WGS) entry which is preliminary data.</text>
</comment>
<dbReference type="PROSITE" id="PS01124">
    <property type="entry name" value="HTH_ARAC_FAMILY_2"/>
    <property type="match status" value="1"/>
</dbReference>
<dbReference type="Gene3D" id="1.10.10.60">
    <property type="entry name" value="Homeodomain-like"/>
    <property type="match status" value="2"/>
</dbReference>
<dbReference type="GO" id="GO:0043565">
    <property type="term" value="F:sequence-specific DNA binding"/>
    <property type="evidence" value="ECO:0007669"/>
    <property type="project" value="InterPro"/>
</dbReference>
<dbReference type="EMBL" id="WSLF01000014">
    <property type="protein sequence ID" value="KAE9630704.1"/>
    <property type="molecule type" value="Genomic_DNA"/>
</dbReference>
<dbReference type="GO" id="GO:0003700">
    <property type="term" value="F:DNA-binding transcription factor activity"/>
    <property type="evidence" value="ECO:0007669"/>
    <property type="project" value="InterPro"/>
</dbReference>
<dbReference type="PANTHER" id="PTHR47504:SF5">
    <property type="entry name" value="RIGHT ORIGIN-BINDING PROTEIN"/>
    <property type="match status" value="1"/>
</dbReference>
<dbReference type="InterPro" id="IPR050959">
    <property type="entry name" value="MarA-like"/>
</dbReference>
<evidence type="ECO:0000256" key="1">
    <source>
        <dbReference type="ARBA" id="ARBA00023015"/>
    </source>
</evidence>
<dbReference type="AlphaFoldDB" id="A0A7C8HDG0"/>
<dbReference type="PRINTS" id="PR00032">
    <property type="entry name" value="HTHARAC"/>
</dbReference>
<protein>
    <submittedName>
        <fullName evidence="5">Helix-turn-helix domain-containing protein</fullName>
    </submittedName>
</protein>
<evidence type="ECO:0000313" key="6">
    <source>
        <dbReference type="Proteomes" id="UP000483018"/>
    </source>
</evidence>
<dbReference type="OrthoDB" id="9801721at2"/>
<keyword evidence="3" id="KW-0804">Transcription</keyword>
<gene>
    <name evidence="5" type="ORF">GND95_12300</name>
</gene>
<accession>A0A7C8HDG0</accession>
<dbReference type="PANTHER" id="PTHR47504">
    <property type="entry name" value="RIGHT ORIGIN-BINDING PROTEIN"/>
    <property type="match status" value="1"/>
</dbReference>
<keyword evidence="2" id="KW-0238">DNA-binding</keyword>
<name>A0A7C8HDG0_9FIRM</name>
<dbReference type="InterPro" id="IPR018060">
    <property type="entry name" value="HTH_AraC"/>
</dbReference>
<feature type="domain" description="HTH araC/xylS-type" evidence="4">
    <location>
        <begin position="5"/>
        <end position="103"/>
    </location>
</feature>
<dbReference type="SMART" id="SM00342">
    <property type="entry name" value="HTH_ARAC"/>
    <property type="match status" value="1"/>
</dbReference>